<dbReference type="PANTHER" id="PTHR21621">
    <property type="entry name" value="RIBOSOMAL PROTEIN S6 MODIFICATION PROTEIN"/>
    <property type="match status" value="1"/>
</dbReference>
<keyword evidence="3" id="KW-1185">Reference proteome</keyword>
<dbReference type="Pfam" id="PF21068">
    <property type="entry name" value="ATPgraspMvdD"/>
    <property type="match status" value="1"/>
</dbReference>
<accession>A0A1H3T6K1</accession>
<proteinExistence type="predicted"/>
<organism evidence="2 3">
    <name type="scientific">Saccharopolyspora shandongensis</name>
    <dbReference type="NCBI Taxonomy" id="418495"/>
    <lineage>
        <taxon>Bacteria</taxon>
        <taxon>Bacillati</taxon>
        <taxon>Actinomycetota</taxon>
        <taxon>Actinomycetes</taxon>
        <taxon>Pseudonocardiales</taxon>
        <taxon>Pseudonocardiaceae</taxon>
        <taxon>Saccharopolyspora</taxon>
    </lineage>
</organism>
<gene>
    <name evidence="2" type="ORF">SAMN05216215_10756</name>
</gene>
<dbReference type="GO" id="GO:0005737">
    <property type="term" value="C:cytoplasm"/>
    <property type="evidence" value="ECO:0007669"/>
    <property type="project" value="TreeGrafter"/>
</dbReference>
<dbReference type="InterPro" id="IPR026449">
    <property type="entry name" value="GRASP_SAV_5884"/>
</dbReference>
<dbReference type="SUPFAM" id="SSF56059">
    <property type="entry name" value="Glutathione synthetase ATP-binding domain-like"/>
    <property type="match status" value="1"/>
</dbReference>
<feature type="domain" description="MvdD-like pre-ATP grasp" evidence="1">
    <location>
        <begin position="3"/>
        <end position="116"/>
    </location>
</feature>
<dbReference type="GO" id="GO:0018169">
    <property type="term" value="F:ribosomal S6-glutamic acid ligase activity"/>
    <property type="evidence" value="ECO:0007669"/>
    <property type="project" value="TreeGrafter"/>
</dbReference>
<reference evidence="3" key="1">
    <citation type="submission" date="2016-10" db="EMBL/GenBank/DDBJ databases">
        <authorList>
            <person name="Varghese N."/>
            <person name="Submissions S."/>
        </authorList>
    </citation>
    <scope>NUCLEOTIDE SEQUENCE [LARGE SCALE GENOMIC DNA]</scope>
    <source>
        <strain evidence="3">CGMCC 4.3530</strain>
    </source>
</reference>
<dbReference type="InterPro" id="IPR048936">
    <property type="entry name" value="MvdD-like_ATPgrasp"/>
</dbReference>
<dbReference type="RefSeq" id="WP_093277510.1">
    <property type="nucleotide sequence ID" value="NZ_FNOK01000075.1"/>
</dbReference>
<protein>
    <submittedName>
        <fullName evidence="2">ATP-grasp ribosomal peptide maturase, SAV_5884 family</fullName>
    </submittedName>
</protein>
<dbReference type="Gene3D" id="3.30.470.20">
    <property type="entry name" value="ATP-grasp fold, B domain"/>
    <property type="match status" value="1"/>
</dbReference>
<sequence length="317" mass="34670">MTVLILASDLDPSADAMVTALRERDTAVCRVNTAWFPAQLSVSAGLRGGRWSGYLRTPAHCVELEDVHAVWYRSPEAYQMPDELSAPERHHAFLEAKYGLGGVLSSLPAFWVNHPARMADAAYKPVQLVRAHECGLAVPDTFITNEADSVRRFAAGGRTITKLLGSNTISEEGTRKLSWTRVLGEDDLGDLRGVEVTTHMVQRWVPKSFEVRVIVMGDHLTAAAIHAGNATSYVDWRSDYDALSYNLIDPPTEVTKGIHALMLAFGLVYGALDFVVTPAGEWVFLEINPGGQYGWIESHTSVPLTGVLADLLTKGQP</sequence>
<dbReference type="AlphaFoldDB" id="A0A1H3T6K1"/>
<dbReference type="STRING" id="418495.SAMN05216215_10756"/>
<evidence type="ECO:0000313" key="3">
    <source>
        <dbReference type="Proteomes" id="UP000199529"/>
    </source>
</evidence>
<dbReference type="PANTHER" id="PTHR21621:SF0">
    <property type="entry name" value="BETA-CITRYLGLUTAMATE SYNTHASE B-RELATED"/>
    <property type="match status" value="1"/>
</dbReference>
<dbReference type="OrthoDB" id="9794735at2"/>
<dbReference type="NCBIfam" id="TIGR04187">
    <property type="entry name" value="GRASP_SAV_5884"/>
    <property type="match status" value="1"/>
</dbReference>
<name>A0A1H3T6K1_9PSEU</name>
<dbReference type="Proteomes" id="UP000199529">
    <property type="component" value="Unassembled WGS sequence"/>
</dbReference>
<evidence type="ECO:0000313" key="2">
    <source>
        <dbReference type="EMBL" id="SDZ44959.1"/>
    </source>
</evidence>
<dbReference type="GO" id="GO:0009432">
    <property type="term" value="P:SOS response"/>
    <property type="evidence" value="ECO:0007669"/>
    <property type="project" value="TreeGrafter"/>
</dbReference>
<evidence type="ECO:0000259" key="1">
    <source>
        <dbReference type="Pfam" id="PF21068"/>
    </source>
</evidence>
<dbReference type="EMBL" id="FNOK01000075">
    <property type="protein sequence ID" value="SDZ44959.1"/>
    <property type="molecule type" value="Genomic_DNA"/>
</dbReference>